<feature type="transmembrane region" description="Helical" evidence="6">
    <location>
        <begin position="488"/>
        <end position="514"/>
    </location>
</feature>
<comment type="subcellular location">
    <subcellularLocation>
        <location evidence="1">Cell membrane</location>
        <topology evidence="1">Multi-pass membrane protein</topology>
    </subcellularLocation>
</comment>
<sequence>MADKIPSSGPSGHLLPGGEKRLAPALATSSQLGKKVDAHGSCLRQARGQAPRPDEAATWARTFSLAFRFSLREMRGGLSGFLIFLACIALGVAAIGGVNSVARAITAGVANEGQSLLGGDLRFQLNQRAATQAERVFLDGLGTVSHSANMRSMARLEDGSDQALVEAKAVDGAYPLYGALETEPVLSKQELFGEKSGVFGAAAPDLLFERLNLGIGDRLKLGSATFELRARLVNEPDAVSDGFGFAPRLMISTDGLAASGLIQPGSLVENAYKVRLPGGTGEARIKAIQDQAAEDFPESGWSIRTRSNAAPALSSNIERFSQFLTLVGLTALVVGGVGVANAVRAYLDGKRGVIATFKSLGASGGFVFTVYLVQILMIAALGITVGLGLGALMPFAASAVLQSVIPVPAEGGFYPGALGMAALFGLLVTLAFALLPLGRARDVPATALFREMGFEGRGFPRPLYTAAALGIALLLAALAILFSGDRYIASIFVGATIFAFLVLRIVGALVQWAAKKSPRVGSTVLRLAIGNIHRPGALTPSVVLSLGLGLTLLVTLALIDGNLRRQISGSLPEQAPNFFFVDIQSSDVDAFSALVGRQAPKGTLVKVPMLRGRVMALNGVDVDKARVAPEGAWVLRGDRGLTYEASIPANATLTEGTWWPDNYAGEPLVSFSAEEGAEIGLKLGDTITVNVLGRNVTAKIANFRQVEWETMGINFVMVFSPSTFAGAPHSWLATLNDKGASPADDARLLNAVTRAFPAVTTVRVKDALDIVNRLVAQLGTAIRAAAGVALIASVLVLAGALAAGNRARIHDAVVLKTLGATRKTLIAAFSLEYMLIGLATAIFALAAGGVAAWFVVARVMTLPSHFMPDVAVATIAFALVVTVGIGLAGTWRVLGHKAAPVLRNL</sequence>
<keyword evidence="5 6" id="KW-0472">Membrane</keyword>
<evidence type="ECO:0000313" key="8">
    <source>
        <dbReference type="EMBL" id="PAQ06109.1"/>
    </source>
</evidence>
<keyword evidence="2" id="KW-1003">Cell membrane</keyword>
<feature type="transmembrane region" description="Helical" evidence="6">
    <location>
        <begin position="535"/>
        <end position="559"/>
    </location>
</feature>
<feature type="transmembrane region" description="Helical" evidence="6">
    <location>
        <begin position="825"/>
        <end position="855"/>
    </location>
</feature>
<evidence type="ECO:0000256" key="6">
    <source>
        <dbReference type="SAM" id="Phobius"/>
    </source>
</evidence>
<dbReference type="InterPro" id="IPR003838">
    <property type="entry name" value="ABC3_permease_C"/>
</dbReference>
<keyword evidence="4 6" id="KW-1133">Transmembrane helix</keyword>
<dbReference type="OrthoDB" id="9775544at2"/>
<evidence type="ECO:0000256" key="2">
    <source>
        <dbReference type="ARBA" id="ARBA00022475"/>
    </source>
</evidence>
<evidence type="ECO:0000256" key="5">
    <source>
        <dbReference type="ARBA" id="ARBA00023136"/>
    </source>
</evidence>
<evidence type="ECO:0000256" key="1">
    <source>
        <dbReference type="ARBA" id="ARBA00004651"/>
    </source>
</evidence>
<keyword evidence="3 6" id="KW-0812">Transmembrane</keyword>
<feature type="transmembrane region" description="Helical" evidence="6">
    <location>
        <begin position="870"/>
        <end position="894"/>
    </location>
</feature>
<dbReference type="GO" id="GO:0005886">
    <property type="term" value="C:plasma membrane"/>
    <property type="evidence" value="ECO:0007669"/>
    <property type="project" value="UniProtKB-SubCell"/>
</dbReference>
<feature type="transmembrane region" description="Helical" evidence="6">
    <location>
        <begin position="78"/>
        <end position="98"/>
    </location>
</feature>
<dbReference type="Proteomes" id="UP000216442">
    <property type="component" value="Unassembled WGS sequence"/>
</dbReference>
<keyword evidence="8" id="KW-0808">Transferase</keyword>
<dbReference type="EMBL" id="NPKJ01000068">
    <property type="protein sequence ID" value="PAQ06109.1"/>
    <property type="molecule type" value="Genomic_DNA"/>
</dbReference>
<feature type="domain" description="ABC3 transporter permease C-terminal" evidence="7">
    <location>
        <begin position="785"/>
        <end position="896"/>
    </location>
</feature>
<feature type="transmembrane region" description="Helical" evidence="6">
    <location>
        <begin position="781"/>
        <end position="804"/>
    </location>
</feature>
<dbReference type="AlphaFoldDB" id="A0A271LDA3"/>
<reference evidence="8 9" key="1">
    <citation type="submission" date="2017-08" db="EMBL/GenBank/DDBJ databases">
        <title>Mesorhizobium wenxinae sp. nov., a novel rhizobial species isolated from root nodules of chickpea (Cicer arietinum L.).</title>
        <authorList>
            <person name="Zhang J."/>
        </authorList>
    </citation>
    <scope>NUCLEOTIDE SEQUENCE [LARGE SCALE GENOMIC DNA]</scope>
    <source>
        <strain evidence="8 9">SDW018</strain>
    </source>
</reference>
<organism evidence="8 9">
    <name type="scientific">Mesorhizobium temperatum</name>
    <dbReference type="NCBI Taxonomy" id="241416"/>
    <lineage>
        <taxon>Bacteria</taxon>
        <taxon>Pseudomonadati</taxon>
        <taxon>Pseudomonadota</taxon>
        <taxon>Alphaproteobacteria</taxon>
        <taxon>Hyphomicrobiales</taxon>
        <taxon>Phyllobacteriaceae</taxon>
        <taxon>Mesorhizobium</taxon>
    </lineage>
</organism>
<feature type="transmembrane region" description="Helical" evidence="6">
    <location>
        <begin position="323"/>
        <end position="347"/>
    </location>
</feature>
<feature type="transmembrane region" description="Helical" evidence="6">
    <location>
        <begin position="462"/>
        <end position="482"/>
    </location>
</feature>
<proteinExistence type="predicted"/>
<name>A0A271LDA3_9HYPH</name>
<accession>A0A271LDA3</accession>
<evidence type="ECO:0000259" key="7">
    <source>
        <dbReference type="Pfam" id="PF02687"/>
    </source>
</evidence>
<comment type="caution">
    <text evidence="8">The sequence shown here is derived from an EMBL/GenBank/DDBJ whole genome shotgun (WGS) entry which is preliminary data.</text>
</comment>
<gene>
    <name evidence="8" type="ORF">CIT26_28445</name>
</gene>
<evidence type="ECO:0000313" key="9">
    <source>
        <dbReference type="Proteomes" id="UP000216442"/>
    </source>
</evidence>
<evidence type="ECO:0000256" key="4">
    <source>
        <dbReference type="ARBA" id="ARBA00022989"/>
    </source>
</evidence>
<dbReference type="PANTHER" id="PTHR30287">
    <property type="entry name" value="MEMBRANE COMPONENT OF PREDICTED ABC SUPERFAMILY METABOLITE UPTAKE TRANSPORTER"/>
    <property type="match status" value="1"/>
</dbReference>
<dbReference type="InterPro" id="IPR038766">
    <property type="entry name" value="Membrane_comp_ABC_pdt"/>
</dbReference>
<feature type="transmembrane region" description="Helical" evidence="6">
    <location>
        <begin position="413"/>
        <end position="435"/>
    </location>
</feature>
<protein>
    <submittedName>
        <fullName evidence="8">Glycosyl transferase family 1</fullName>
    </submittedName>
</protein>
<dbReference type="GO" id="GO:0016740">
    <property type="term" value="F:transferase activity"/>
    <property type="evidence" value="ECO:0007669"/>
    <property type="project" value="UniProtKB-KW"/>
</dbReference>
<feature type="domain" description="ABC3 transporter permease C-terminal" evidence="7">
    <location>
        <begin position="327"/>
        <end position="441"/>
    </location>
</feature>
<dbReference type="Pfam" id="PF02687">
    <property type="entry name" value="FtsX"/>
    <property type="match status" value="2"/>
</dbReference>
<evidence type="ECO:0000256" key="3">
    <source>
        <dbReference type="ARBA" id="ARBA00022692"/>
    </source>
</evidence>
<keyword evidence="9" id="KW-1185">Reference proteome</keyword>
<dbReference type="PANTHER" id="PTHR30287:SF1">
    <property type="entry name" value="INNER MEMBRANE PROTEIN"/>
    <property type="match status" value="1"/>
</dbReference>